<sequence>MASSSEVQPGEYPSLSLSGDSFFFSGPKYSCGNRFHSPDGVPSHVNNLGLNLRDNNSTVYVVLGPRNQYFRCVIPQAGEVASMNDTDLSDYEDLTVFLDHQNVARPRFLSLGAGGHFYIRAETGVEKWDVPSHVSERLLRKYTGGDASIEGLWLGCRDAFVAQRWDGTKLHDLRGQYPGLQRALQRRGGSQEDDESADVASVAMDLEGGRGFVILWRDGRAECEEGMMRMESGRAFERWCAGNGYKLRRHK</sequence>
<accession>A0A9P8W448</accession>
<dbReference type="OrthoDB" id="4764735at2759"/>
<evidence type="ECO:0000313" key="2">
    <source>
        <dbReference type="Proteomes" id="UP000777438"/>
    </source>
</evidence>
<organism evidence="1 2">
    <name type="scientific">Thelonectria olida</name>
    <dbReference type="NCBI Taxonomy" id="1576542"/>
    <lineage>
        <taxon>Eukaryota</taxon>
        <taxon>Fungi</taxon>
        <taxon>Dikarya</taxon>
        <taxon>Ascomycota</taxon>
        <taxon>Pezizomycotina</taxon>
        <taxon>Sordariomycetes</taxon>
        <taxon>Hypocreomycetidae</taxon>
        <taxon>Hypocreales</taxon>
        <taxon>Nectriaceae</taxon>
        <taxon>Thelonectria</taxon>
    </lineage>
</organism>
<reference evidence="1 2" key="1">
    <citation type="journal article" date="2021" name="Nat. Commun.">
        <title>Genetic determinants of endophytism in the Arabidopsis root mycobiome.</title>
        <authorList>
            <person name="Mesny F."/>
            <person name="Miyauchi S."/>
            <person name="Thiergart T."/>
            <person name="Pickel B."/>
            <person name="Atanasova L."/>
            <person name="Karlsson M."/>
            <person name="Huettel B."/>
            <person name="Barry K.W."/>
            <person name="Haridas S."/>
            <person name="Chen C."/>
            <person name="Bauer D."/>
            <person name="Andreopoulos W."/>
            <person name="Pangilinan J."/>
            <person name="LaButti K."/>
            <person name="Riley R."/>
            <person name="Lipzen A."/>
            <person name="Clum A."/>
            <person name="Drula E."/>
            <person name="Henrissat B."/>
            <person name="Kohler A."/>
            <person name="Grigoriev I.V."/>
            <person name="Martin F.M."/>
            <person name="Hacquard S."/>
        </authorList>
    </citation>
    <scope>NUCLEOTIDE SEQUENCE [LARGE SCALE GENOMIC DNA]</scope>
    <source>
        <strain evidence="1 2">MPI-CAGE-CH-0241</strain>
    </source>
</reference>
<dbReference type="AlphaFoldDB" id="A0A9P8W448"/>
<name>A0A9P8W448_9HYPO</name>
<protein>
    <submittedName>
        <fullName evidence="1">Uncharacterized protein</fullName>
    </submittedName>
</protein>
<dbReference type="EMBL" id="JAGPYM010000011">
    <property type="protein sequence ID" value="KAH6889171.1"/>
    <property type="molecule type" value="Genomic_DNA"/>
</dbReference>
<evidence type="ECO:0000313" key="1">
    <source>
        <dbReference type="EMBL" id="KAH6889171.1"/>
    </source>
</evidence>
<proteinExistence type="predicted"/>
<dbReference type="Proteomes" id="UP000777438">
    <property type="component" value="Unassembled WGS sequence"/>
</dbReference>
<gene>
    <name evidence="1" type="ORF">B0T10DRAFT_487485</name>
</gene>
<comment type="caution">
    <text evidence="1">The sequence shown here is derived from an EMBL/GenBank/DDBJ whole genome shotgun (WGS) entry which is preliminary data.</text>
</comment>
<keyword evidence="2" id="KW-1185">Reference proteome</keyword>